<organism evidence="2">
    <name type="scientific">Streptomyces sp. R33</name>
    <dbReference type="NCBI Taxonomy" id="3238629"/>
    <lineage>
        <taxon>Bacteria</taxon>
        <taxon>Bacillati</taxon>
        <taxon>Actinomycetota</taxon>
        <taxon>Actinomycetes</taxon>
        <taxon>Kitasatosporales</taxon>
        <taxon>Streptomycetaceae</taxon>
        <taxon>Streptomyces</taxon>
    </lineage>
</organism>
<accession>A0AB39XX63</accession>
<dbReference type="GO" id="GO:0016772">
    <property type="term" value="F:transferase activity, transferring phosphorus-containing groups"/>
    <property type="evidence" value="ECO:0007669"/>
    <property type="project" value="InterPro"/>
</dbReference>
<dbReference type="InterPro" id="IPR036637">
    <property type="entry name" value="Phosphohistidine_dom_sf"/>
</dbReference>
<evidence type="ECO:0000259" key="1">
    <source>
        <dbReference type="Pfam" id="PF00391"/>
    </source>
</evidence>
<dbReference type="SUPFAM" id="SSF52009">
    <property type="entry name" value="Phosphohistidine domain"/>
    <property type="match status" value="1"/>
</dbReference>
<dbReference type="PANTHER" id="PTHR43615">
    <property type="entry name" value="PHOSPHOENOLPYRUVATE SYNTHASE-RELATED"/>
    <property type="match status" value="1"/>
</dbReference>
<proteinExistence type="predicted"/>
<gene>
    <name evidence="2" type="ORF">AB5J51_01895</name>
</gene>
<dbReference type="InterPro" id="IPR008279">
    <property type="entry name" value="PEP-util_enz_mobile_dom"/>
</dbReference>
<protein>
    <submittedName>
        <fullName evidence="2">PEP-utilizing enzyme</fullName>
    </submittedName>
</protein>
<dbReference type="Gene3D" id="3.50.30.10">
    <property type="entry name" value="Phosphohistidine domain"/>
    <property type="match status" value="1"/>
</dbReference>
<dbReference type="PANTHER" id="PTHR43615:SF1">
    <property type="entry name" value="PPDK_N DOMAIN-CONTAINING PROTEIN"/>
    <property type="match status" value="1"/>
</dbReference>
<sequence length="568" mass="61361">MSIATERTFAPPGPGTWFLDPTHFTRPVTRFHAEIFIEEMHRGFGESLRRYGSLLERLDWAFVNGFCYYHPQPLGAPPDATDHPPREVWERLAADHPEIRTRLATSATVFERKLWREDLRRWDEEVRPGLQRERRELQQVEPGLLDTGSLLAYLDRCREHQRRAGYLHHLFNMPALLPMGDLLAHCQEWTGRTTGEILAPLAGSSPDPLADREELAELAAAVAADPRASELLASPARPQELLVALGAVAGRTSTALAEYLETAGWRPVNGEDVGDPCVAELPAVVLAAIRSAVFSSTRPQADARGDQHADAAADLRDAVPAAHRFRFDELLAEARLVSRLRDERGSCADLPAIGLTRRALLAAGRRLTEQGRIHAPAHLAEAGYAEVRSLVRTGSGPDAAELAARAHYRDHARYADAPPMLGPPPGDPLPPDWLPPAAARLERALGAIVLAMFSNPAARTEGRTVHGLGASPGVYEGTARVISGVPEFDRIQPGDVLVTGATTTAFNIVLPLLGAIVTDRGGALSHAAIVAREFAIPGVVGCTDATAVIPDGAWVRVDGQAGEAAVVR</sequence>
<feature type="domain" description="PEP-utilising enzyme mobile" evidence="1">
    <location>
        <begin position="491"/>
        <end position="562"/>
    </location>
</feature>
<name>A0AB39XX63_9ACTN</name>
<dbReference type="AlphaFoldDB" id="A0AB39XX63"/>
<dbReference type="EMBL" id="CP165727">
    <property type="protein sequence ID" value="XDV61780.1"/>
    <property type="molecule type" value="Genomic_DNA"/>
</dbReference>
<evidence type="ECO:0000313" key="2">
    <source>
        <dbReference type="EMBL" id="XDV61780.1"/>
    </source>
</evidence>
<dbReference type="Pfam" id="PF00391">
    <property type="entry name" value="PEP-utilizers"/>
    <property type="match status" value="1"/>
</dbReference>
<dbReference type="InterPro" id="IPR051549">
    <property type="entry name" value="PEP_Utilizing_Enz"/>
</dbReference>
<dbReference type="RefSeq" id="WP_369776518.1">
    <property type="nucleotide sequence ID" value="NZ_CP165727.1"/>
</dbReference>
<reference evidence="2" key="1">
    <citation type="submission" date="2024-08" db="EMBL/GenBank/DDBJ databases">
        <authorList>
            <person name="Yu S.T."/>
        </authorList>
    </citation>
    <scope>NUCLEOTIDE SEQUENCE</scope>
    <source>
        <strain evidence="2">R33</strain>
    </source>
</reference>